<organism evidence="2 3">
    <name type="scientific">Rhodocytophaga rosea</name>
    <dbReference type="NCBI Taxonomy" id="2704465"/>
    <lineage>
        <taxon>Bacteria</taxon>
        <taxon>Pseudomonadati</taxon>
        <taxon>Bacteroidota</taxon>
        <taxon>Cytophagia</taxon>
        <taxon>Cytophagales</taxon>
        <taxon>Rhodocytophagaceae</taxon>
        <taxon>Rhodocytophaga</taxon>
    </lineage>
</organism>
<feature type="transmembrane region" description="Helical" evidence="1">
    <location>
        <begin position="12"/>
        <end position="37"/>
    </location>
</feature>
<accession>A0A6C0GTQ9</accession>
<dbReference type="Pfam" id="PF04390">
    <property type="entry name" value="LptE"/>
    <property type="match status" value="1"/>
</dbReference>
<name>A0A6C0GTQ9_9BACT</name>
<dbReference type="InterPro" id="IPR007485">
    <property type="entry name" value="LPS_assembly_LptE"/>
</dbReference>
<dbReference type="AlphaFoldDB" id="A0A6C0GTQ9"/>
<dbReference type="Proteomes" id="UP000480178">
    <property type="component" value="Chromosome"/>
</dbReference>
<gene>
    <name evidence="2" type="ORF">GXP67_34490</name>
</gene>
<keyword evidence="1" id="KW-0812">Transmembrane</keyword>
<evidence type="ECO:0000313" key="3">
    <source>
        <dbReference type="Proteomes" id="UP000480178"/>
    </source>
</evidence>
<dbReference type="RefSeq" id="WP_162447345.1">
    <property type="nucleotide sequence ID" value="NZ_CP048222.1"/>
</dbReference>
<keyword evidence="3" id="KW-1185">Reference proteome</keyword>
<dbReference type="GO" id="GO:0043165">
    <property type="term" value="P:Gram-negative-bacterium-type cell outer membrane assembly"/>
    <property type="evidence" value="ECO:0007669"/>
    <property type="project" value="InterPro"/>
</dbReference>
<evidence type="ECO:0000313" key="2">
    <source>
        <dbReference type="EMBL" id="QHT71406.1"/>
    </source>
</evidence>
<dbReference type="KEGG" id="rhoz:GXP67_34490"/>
<reference evidence="2 3" key="1">
    <citation type="submission" date="2020-01" db="EMBL/GenBank/DDBJ databases">
        <authorList>
            <person name="Kim M.K."/>
        </authorList>
    </citation>
    <scope>NUCLEOTIDE SEQUENCE [LARGE SCALE GENOMIC DNA]</scope>
    <source>
        <strain evidence="2 3">172606-1</strain>
    </source>
</reference>
<dbReference type="EMBL" id="CP048222">
    <property type="protein sequence ID" value="QHT71406.1"/>
    <property type="molecule type" value="Genomic_DNA"/>
</dbReference>
<sequence>MRLNRNHWNRFVSIPSFFLLFCILWFIPISGCGVYSFTGTTLSPDIQNISVANFLNDVGGGPANISQQFTERLKEYYQQNSTLKIASPDGNADLQLEGSIIGYDVTPIAPTQGQNGQLAALNRLTIRVQVKFVNTKNEEENFESPFSFYADFPQDRTLTQVENDLIVVIFDQIVFDIFNKSVANW</sequence>
<dbReference type="GO" id="GO:0019867">
    <property type="term" value="C:outer membrane"/>
    <property type="evidence" value="ECO:0007669"/>
    <property type="project" value="InterPro"/>
</dbReference>
<proteinExistence type="predicted"/>
<evidence type="ECO:0000256" key="1">
    <source>
        <dbReference type="SAM" id="Phobius"/>
    </source>
</evidence>
<protein>
    <submittedName>
        <fullName evidence="2">LptE family protein</fullName>
    </submittedName>
</protein>
<keyword evidence="1" id="KW-0472">Membrane</keyword>
<keyword evidence="1" id="KW-1133">Transmembrane helix</keyword>